<name>A0A3M7SE46_BRAPC</name>
<gene>
    <name evidence="1" type="ORF">BpHYR1_046998</name>
</gene>
<sequence length="66" mass="7619">MHSTQKLMARWENFKKIYSRTVIKLSLTRRNRIVYASFAGLVFDELYSVFLVEDAAAAIHPARSIS</sequence>
<keyword evidence="2" id="KW-1185">Reference proteome</keyword>
<dbReference type="EMBL" id="REGN01001578">
    <property type="protein sequence ID" value="RNA33800.1"/>
    <property type="molecule type" value="Genomic_DNA"/>
</dbReference>
<evidence type="ECO:0000313" key="1">
    <source>
        <dbReference type="EMBL" id="RNA33800.1"/>
    </source>
</evidence>
<dbReference type="AlphaFoldDB" id="A0A3M7SE46"/>
<accession>A0A3M7SE46</accession>
<evidence type="ECO:0000313" key="2">
    <source>
        <dbReference type="Proteomes" id="UP000276133"/>
    </source>
</evidence>
<proteinExistence type="predicted"/>
<reference evidence="1 2" key="1">
    <citation type="journal article" date="2018" name="Sci. Rep.">
        <title>Genomic signatures of local adaptation to the degree of environmental predictability in rotifers.</title>
        <authorList>
            <person name="Franch-Gras L."/>
            <person name="Hahn C."/>
            <person name="Garcia-Roger E.M."/>
            <person name="Carmona M.J."/>
            <person name="Serra M."/>
            <person name="Gomez A."/>
        </authorList>
    </citation>
    <scope>NUCLEOTIDE SEQUENCE [LARGE SCALE GENOMIC DNA]</scope>
    <source>
        <strain evidence="1">HYR1</strain>
    </source>
</reference>
<dbReference type="Proteomes" id="UP000276133">
    <property type="component" value="Unassembled WGS sequence"/>
</dbReference>
<protein>
    <submittedName>
        <fullName evidence="1">Uncharacterized protein</fullName>
    </submittedName>
</protein>
<organism evidence="1 2">
    <name type="scientific">Brachionus plicatilis</name>
    <name type="common">Marine rotifer</name>
    <name type="synonym">Brachionus muelleri</name>
    <dbReference type="NCBI Taxonomy" id="10195"/>
    <lineage>
        <taxon>Eukaryota</taxon>
        <taxon>Metazoa</taxon>
        <taxon>Spiralia</taxon>
        <taxon>Gnathifera</taxon>
        <taxon>Rotifera</taxon>
        <taxon>Eurotatoria</taxon>
        <taxon>Monogononta</taxon>
        <taxon>Pseudotrocha</taxon>
        <taxon>Ploima</taxon>
        <taxon>Brachionidae</taxon>
        <taxon>Brachionus</taxon>
    </lineage>
</organism>
<comment type="caution">
    <text evidence="1">The sequence shown here is derived from an EMBL/GenBank/DDBJ whole genome shotgun (WGS) entry which is preliminary data.</text>
</comment>